<comment type="caution">
    <text evidence="2">The sequence shown here is derived from an EMBL/GenBank/DDBJ whole genome shotgun (WGS) entry which is preliminary data.</text>
</comment>
<evidence type="ECO:0000313" key="2">
    <source>
        <dbReference type="EMBL" id="KAJ3831458.1"/>
    </source>
</evidence>
<keyword evidence="3" id="KW-1185">Reference proteome</keyword>
<protein>
    <recommendedName>
        <fullName evidence="1">Integrase core domain-containing protein</fullName>
    </recommendedName>
</protein>
<dbReference type="Pfam" id="PF24764">
    <property type="entry name" value="rva_4"/>
    <property type="match status" value="1"/>
</dbReference>
<accession>A0AA38NVL2</accession>
<evidence type="ECO:0000313" key="3">
    <source>
        <dbReference type="Proteomes" id="UP001163846"/>
    </source>
</evidence>
<name>A0AA38NVL2_9AGAR</name>
<gene>
    <name evidence="2" type="ORF">F5878DRAFT_549547</name>
</gene>
<evidence type="ECO:0000259" key="1">
    <source>
        <dbReference type="Pfam" id="PF24764"/>
    </source>
</evidence>
<dbReference type="EMBL" id="MU807451">
    <property type="protein sequence ID" value="KAJ3831458.1"/>
    <property type="molecule type" value="Genomic_DNA"/>
</dbReference>
<dbReference type="AlphaFoldDB" id="A0AA38NVL2"/>
<reference evidence="2" key="1">
    <citation type="submission" date="2022-08" db="EMBL/GenBank/DDBJ databases">
        <authorList>
            <consortium name="DOE Joint Genome Institute"/>
            <person name="Min B."/>
            <person name="Riley R."/>
            <person name="Sierra-Patev S."/>
            <person name="Naranjo-Ortiz M."/>
            <person name="Looney B."/>
            <person name="Konkel Z."/>
            <person name="Slot J.C."/>
            <person name="Sakamoto Y."/>
            <person name="Steenwyk J.L."/>
            <person name="Rokas A."/>
            <person name="Carro J."/>
            <person name="Camarero S."/>
            <person name="Ferreira P."/>
            <person name="Molpeceres G."/>
            <person name="Ruiz-Duenas F.J."/>
            <person name="Serrano A."/>
            <person name="Henrissat B."/>
            <person name="Drula E."/>
            <person name="Hughes K.W."/>
            <person name="Mata J.L."/>
            <person name="Ishikawa N.K."/>
            <person name="Vargas-Isla R."/>
            <person name="Ushijima S."/>
            <person name="Smith C.A."/>
            <person name="Ahrendt S."/>
            <person name="Andreopoulos W."/>
            <person name="He G."/>
            <person name="Labutti K."/>
            <person name="Lipzen A."/>
            <person name="Ng V."/>
            <person name="Sandor L."/>
            <person name="Barry K."/>
            <person name="Martinez A.T."/>
            <person name="Xiao Y."/>
            <person name="Gibbons J.G."/>
            <person name="Terashima K."/>
            <person name="Hibbett D.S."/>
            <person name="Grigoriev I.V."/>
        </authorList>
    </citation>
    <scope>NUCLEOTIDE SEQUENCE</scope>
    <source>
        <strain evidence="2">TFB9207</strain>
    </source>
</reference>
<sequence>RSSHNVRIERLWRDVQKDSLESFRKIFKYLEDNGLLDMTNNIQRLCLYVVFQPRIQQSLN</sequence>
<proteinExistence type="predicted"/>
<feature type="non-terminal residue" evidence="2">
    <location>
        <position position="1"/>
    </location>
</feature>
<feature type="domain" description="Integrase core" evidence="1">
    <location>
        <begin position="1"/>
        <end position="59"/>
    </location>
</feature>
<dbReference type="Proteomes" id="UP001163846">
    <property type="component" value="Unassembled WGS sequence"/>
</dbReference>
<dbReference type="InterPro" id="IPR058913">
    <property type="entry name" value="Integrase_dom_put"/>
</dbReference>
<organism evidence="2 3">
    <name type="scientific">Lentinula raphanica</name>
    <dbReference type="NCBI Taxonomy" id="153919"/>
    <lineage>
        <taxon>Eukaryota</taxon>
        <taxon>Fungi</taxon>
        <taxon>Dikarya</taxon>
        <taxon>Basidiomycota</taxon>
        <taxon>Agaricomycotina</taxon>
        <taxon>Agaricomycetes</taxon>
        <taxon>Agaricomycetidae</taxon>
        <taxon>Agaricales</taxon>
        <taxon>Marasmiineae</taxon>
        <taxon>Omphalotaceae</taxon>
        <taxon>Lentinula</taxon>
    </lineage>
</organism>